<dbReference type="PANTHER" id="PTHR10272">
    <property type="entry name" value="PLATELET-ACTIVATING FACTOR ACETYLHYDROLASE"/>
    <property type="match status" value="1"/>
</dbReference>
<dbReference type="InterPro" id="IPR016986">
    <property type="entry name" value="UCP031982_abhydr"/>
</dbReference>
<dbReference type="PANTHER" id="PTHR10272:SF0">
    <property type="entry name" value="PLATELET-ACTIVATING FACTOR ACETYLHYDROLASE"/>
    <property type="match status" value="1"/>
</dbReference>
<evidence type="ECO:0000256" key="1">
    <source>
        <dbReference type="ARBA" id="ARBA00022801"/>
    </source>
</evidence>
<sequence>MNENMENKQGYAGCSEVKIEDGALGIIFPMIVMYPAGAPEQADRLGPYPLELARDADPLEGRFPLVLISHGTGGSPLNYRTLARHLARNGFIVGLPEHPYNNRNDNSLGNTVQNLTNRPRHLRMAVDWFFEDNLFKRMVEPDAVSLIGHSLGGYTALAAAGGVPTSLPHEDPDGLPKLIEVIPDPRIQSLVLLAPATVWYREEGALRAVHTPILMLDAEKDPYTPPFHAQIILRGVPDRERITYRTIDNAGHFSFLTPFPELMRAPTFLPSQDPPGFDREHFHEILNAEVLDFLLTHHYRGQAGYF</sequence>
<evidence type="ECO:0000313" key="5">
    <source>
        <dbReference type="EMBL" id="RUT33670.1"/>
    </source>
</evidence>
<keyword evidence="1 5" id="KW-0378">Hydrolase</keyword>
<dbReference type="InterPro" id="IPR000073">
    <property type="entry name" value="AB_hydrolase_1"/>
</dbReference>
<gene>
    <name evidence="5" type="ORF">EJP77_08525</name>
</gene>
<protein>
    <submittedName>
        <fullName evidence="5">Alpha/beta hydrolase</fullName>
    </submittedName>
</protein>
<evidence type="ECO:0000256" key="2">
    <source>
        <dbReference type="ARBA" id="ARBA00022963"/>
    </source>
</evidence>
<accession>A0A433XHX1</accession>
<dbReference type="GO" id="GO:0003847">
    <property type="term" value="F:1-alkyl-2-acetylglycerophosphocholine esterase activity"/>
    <property type="evidence" value="ECO:0007669"/>
    <property type="project" value="TreeGrafter"/>
</dbReference>
<dbReference type="PIRSF" id="PIRSF031982">
    <property type="entry name" value="UCP031982_abhydr"/>
    <property type="match status" value="1"/>
</dbReference>
<dbReference type="RefSeq" id="WP_127198784.1">
    <property type="nucleotide sequence ID" value="NZ_RZNX01000002.1"/>
</dbReference>
<keyword evidence="6" id="KW-1185">Reference proteome</keyword>
<comment type="caution">
    <text evidence="5">The sequence shown here is derived from an EMBL/GenBank/DDBJ whole genome shotgun (WGS) entry which is preliminary data.</text>
</comment>
<name>A0A433XHX1_9BACL</name>
<feature type="domain" description="AB hydrolase-1" evidence="4">
    <location>
        <begin position="64"/>
        <end position="161"/>
    </location>
</feature>
<reference evidence="5 6" key="1">
    <citation type="submission" date="2018-12" db="EMBL/GenBank/DDBJ databases">
        <authorList>
            <person name="Sun L."/>
            <person name="Chen Z."/>
        </authorList>
    </citation>
    <scope>NUCLEOTIDE SEQUENCE [LARGE SCALE GENOMIC DNA]</scope>
    <source>
        <strain evidence="5 6">3-5-3</strain>
    </source>
</reference>
<dbReference type="Pfam" id="PF00561">
    <property type="entry name" value="Abhydrolase_1"/>
    <property type="match status" value="1"/>
</dbReference>
<evidence type="ECO:0000313" key="6">
    <source>
        <dbReference type="Proteomes" id="UP000272464"/>
    </source>
</evidence>
<dbReference type="Proteomes" id="UP000272464">
    <property type="component" value="Unassembled WGS sequence"/>
</dbReference>
<dbReference type="SUPFAM" id="SSF53474">
    <property type="entry name" value="alpha/beta-Hydrolases"/>
    <property type="match status" value="1"/>
</dbReference>
<dbReference type="EMBL" id="RZNX01000002">
    <property type="protein sequence ID" value="RUT33670.1"/>
    <property type="molecule type" value="Genomic_DNA"/>
</dbReference>
<keyword evidence="2" id="KW-0442">Lipid degradation</keyword>
<evidence type="ECO:0000259" key="4">
    <source>
        <dbReference type="Pfam" id="PF00561"/>
    </source>
</evidence>
<evidence type="ECO:0000256" key="3">
    <source>
        <dbReference type="ARBA" id="ARBA00023098"/>
    </source>
</evidence>
<dbReference type="Gene3D" id="3.40.50.1820">
    <property type="entry name" value="alpha/beta hydrolase"/>
    <property type="match status" value="1"/>
</dbReference>
<dbReference type="InterPro" id="IPR029058">
    <property type="entry name" value="AB_hydrolase_fold"/>
</dbReference>
<keyword evidence="3" id="KW-0443">Lipid metabolism</keyword>
<proteinExistence type="predicted"/>
<dbReference type="GO" id="GO:0016042">
    <property type="term" value="P:lipid catabolic process"/>
    <property type="evidence" value="ECO:0007669"/>
    <property type="project" value="UniProtKB-KW"/>
</dbReference>
<organism evidence="5 6">
    <name type="scientific">Paenibacillus zeisoli</name>
    <dbReference type="NCBI Taxonomy" id="2496267"/>
    <lineage>
        <taxon>Bacteria</taxon>
        <taxon>Bacillati</taxon>
        <taxon>Bacillota</taxon>
        <taxon>Bacilli</taxon>
        <taxon>Bacillales</taxon>
        <taxon>Paenibacillaceae</taxon>
        <taxon>Paenibacillus</taxon>
    </lineage>
</organism>
<dbReference type="OrthoDB" id="9814760at2"/>
<dbReference type="AlphaFoldDB" id="A0A433XHX1"/>